<evidence type="ECO:0000256" key="1">
    <source>
        <dbReference type="SAM" id="Phobius"/>
    </source>
</evidence>
<feature type="transmembrane region" description="Helical" evidence="1">
    <location>
        <begin position="395"/>
        <end position="415"/>
    </location>
</feature>
<dbReference type="GO" id="GO:0022857">
    <property type="term" value="F:transmembrane transporter activity"/>
    <property type="evidence" value="ECO:0007669"/>
    <property type="project" value="InterPro"/>
</dbReference>
<feature type="transmembrane region" description="Helical" evidence="1">
    <location>
        <begin position="521"/>
        <end position="540"/>
    </location>
</feature>
<feature type="transmembrane region" description="Helical" evidence="1">
    <location>
        <begin position="200"/>
        <end position="219"/>
    </location>
</feature>
<proteinExistence type="predicted"/>
<keyword evidence="1" id="KW-1133">Transmembrane helix</keyword>
<dbReference type="PANTHER" id="PTHR45757:SF7">
    <property type="entry name" value="MFS DOMAIN-CONTAINING PROTEIN"/>
    <property type="match status" value="1"/>
</dbReference>
<evidence type="ECO:0000313" key="3">
    <source>
        <dbReference type="WBParaSite" id="PTRK_0000521500.1"/>
    </source>
</evidence>
<dbReference type="InterPro" id="IPR011701">
    <property type="entry name" value="MFS"/>
</dbReference>
<dbReference type="WBParaSite" id="PTRK_0000521500.1">
    <property type="protein sequence ID" value="PTRK_0000521500.1"/>
    <property type="gene ID" value="PTRK_0000521500"/>
</dbReference>
<dbReference type="GO" id="GO:0016020">
    <property type="term" value="C:membrane"/>
    <property type="evidence" value="ECO:0007669"/>
    <property type="project" value="TreeGrafter"/>
</dbReference>
<feature type="transmembrane region" description="Helical" evidence="1">
    <location>
        <begin position="486"/>
        <end position="509"/>
    </location>
</feature>
<feature type="transmembrane region" description="Helical" evidence="1">
    <location>
        <begin position="225"/>
        <end position="250"/>
    </location>
</feature>
<dbReference type="Pfam" id="PF07690">
    <property type="entry name" value="MFS_1"/>
    <property type="match status" value="1"/>
</dbReference>
<dbReference type="STRING" id="131310.A0A0N4ZCG1"/>
<dbReference type="AlphaFoldDB" id="A0A0N4ZCG1"/>
<accession>A0A0N4ZCG1</accession>
<organism evidence="2 3">
    <name type="scientific">Parastrongyloides trichosuri</name>
    <name type="common">Possum-specific nematode worm</name>
    <dbReference type="NCBI Taxonomy" id="131310"/>
    <lineage>
        <taxon>Eukaryota</taxon>
        <taxon>Metazoa</taxon>
        <taxon>Ecdysozoa</taxon>
        <taxon>Nematoda</taxon>
        <taxon>Chromadorea</taxon>
        <taxon>Rhabditida</taxon>
        <taxon>Tylenchina</taxon>
        <taxon>Panagrolaimomorpha</taxon>
        <taxon>Strongyloidoidea</taxon>
        <taxon>Strongyloididae</taxon>
        <taxon>Parastrongyloides</taxon>
    </lineage>
</organism>
<dbReference type="PANTHER" id="PTHR45757">
    <property type="entry name" value="PROTEIN CBG23364-RELATED"/>
    <property type="match status" value="1"/>
</dbReference>
<feature type="transmembrane region" description="Helical" evidence="1">
    <location>
        <begin position="292"/>
        <end position="311"/>
    </location>
</feature>
<keyword evidence="1" id="KW-0472">Membrane</keyword>
<evidence type="ECO:0000313" key="2">
    <source>
        <dbReference type="Proteomes" id="UP000038045"/>
    </source>
</evidence>
<dbReference type="Proteomes" id="UP000038045">
    <property type="component" value="Unplaced"/>
</dbReference>
<reference evidence="3" key="1">
    <citation type="submission" date="2017-02" db="UniProtKB">
        <authorList>
            <consortium name="WormBaseParasite"/>
        </authorList>
    </citation>
    <scope>IDENTIFICATION</scope>
</reference>
<protein>
    <submittedName>
        <fullName evidence="3">MFS domain-containing protein</fullName>
    </submittedName>
</protein>
<sequence length="584" mass="66874">MHGNLFFLNILYIKDSRIKEYHSLSLLKEELFFEKEKSIDRNIIERPKRNISVESITKENAHPVPQDIDTTGDNKSTDNEIKNHMIKQTTSTKRIILTRSTVKEIITTTTTPKPLEWVDASEYIKNISVSSNQNINNGANFPEIEKNDALFEKIVFSYGKPKNYYKSSLETLFFSTPGLGMLLGLFPVTKCVHKFGIQRTLTTIAIINGCCMAFIPIILDIKNVYILLAIRFIMGFFTSANFAIIGAHIVNWEPIGDQTSSLNLGILSSVIGPILTWPLVNYCYTIHNTAYVHYSLSTITFLLTAVFFIFYRNDPTKHPWIRGPEIIKIRSCKILRNQVNKTKIFSQIIMCLDTWILVASSIAYFALVSFGLTYLPFFTFSTLHFSFSNSVVMSIIPLLFLILSHGLMNVIQYFINSENDLTQSRIFNSLAYFTSAAFLSAIIFITPNMGIRYLSYTLISCSFIPLGFVYFGFLQCTTSVGKHYGQYIVAMYQISFAISLSFLPFLVTFTVINNEMYEWKFFFLHIAILFFICNIVYIFLAEIEPLRIAEDTWLNGSKYHNNSQGVRLIGLDEDYGIIEMKEIK</sequence>
<feature type="transmembrane region" description="Helical" evidence="1">
    <location>
        <begin position="427"/>
        <end position="447"/>
    </location>
</feature>
<keyword evidence="2" id="KW-1185">Reference proteome</keyword>
<feature type="transmembrane region" description="Helical" evidence="1">
    <location>
        <begin position="355"/>
        <end position="375"/>
    </location>
</feature>
<feature type="transmembrane region" description="Helical" evidence="1">
    <location>
        <begin position="453"/>
        <end position="474"/>
    </location>
</feature>
<feature type="transmembrane region" description="Helical" evidence="1">
    <location>
        <begin position="171"/>
        <end position="188"/>
    </location>
</feature>
<keyword evidence="1" id="KW-0812">Transmembrane</keyword>
<dbReference type="SUPFAM" id="SSF103473">
    <property type="entry name" value="MFS general substrate transporter"/>
    <property type="match status" value="1"/>
</dbReference>
<dbReference type="InterPro" id="IPR036259">
    <property type="entry name" value="MFS_trans_sf"/>
</dbReference>
<dbReference type="Gene3D" id="1.20.1250.20">
    <property type="entry name" value="MFS general substrate transporter like domains"/>
    <property type="match status" value="1"/>
</dbReference>
<feature type="transmembrane region" description="Helical" evidence="1">
    <location>
        <begin position="262"/>
        <end position="280"/>
    </location>
</feature>
<name>A0A0N4ZCG1_PARTI</name>